<evidence type="ECO:0000256" key="4">
    <source>
        <dbReference type="RuleBase" id="RU362125"/>
    </source>
</evidence>
<organism evidence="9 10">
    <name type="scientific">Toxocara canis</name>
    <name type="common">Canine roundworm</name>
    <dbReference type="NCBI Taxonomy" id="6265"/>
    <lineage>
        <taxon>Eukaryota</taxon>
        <taxon>Metazoa</taxon>
        <taxon>Ecdysozoa</taxon>
        <taxon>Nematoda</taxon>
        <taxon>Chromadorea</taxon>
        <taxon>Rhabditida</taxon>
        <taxon>Spirurina</taxon>
        <taxon>Ascaridomorpha</taxon>
        <taxon>Ascaridoidea</taxon>
        <taxon>Toxocaridae</taxon>
        <taxon>Toxocara</taxon>
    </lineage>
</organism>
<dbReference type="InterPro" id="IPR053998">
    <property type="entry name" value="ACDH-11_C"/>
</dbReference>
<dbReference type="Pfam" id="PF02770">
    <property type="entry name" value="Acyl-CoA_dh_M"/>
    <property type="match status" value="1"/>
</dbReference>
<evidence type="ECO:0000313" key="9">
    <source>
        <dbReference type="EMBL" id="KHN74007.1"/>
    </source>
</evidence>
<dbReference type="InterPro" id="IPR052904">
    <property type="entry name" value="Acyl-CoA_dehydrogenase-like"/>
</dbReference>
<evidence type="ECO:0000259" key="7">
    <source>
        <dbReference type="Pfam" id="PF18158"/>
    </source>
</evidence>
<name>A0A0B2UY30_TOXCA</name>
<dbReference type="Proteomes" id="UP000031036">
    <property type="component" value="Unassembled WGS sequence"/>
</dbReference>
<feature type="domain" description="Acyl-CoA dehydrogenase/oxidase C-terminal" evidence="5">
    <location>
        <begin position="341"/>
        <end position="499"/>
    </location>
</feature>
<reference evidence="9 10" key="1">
    <citation type="submission" date="2014-11" db="EMBL/GenBank/DDBJ databases">
        <title>Genetic blueprint of the zoonotic pathogen Toxocara canis.</title>
        <authorList>
            <person name="Zhu X.-Q."/>
            <person name="Korhonen P.K."/>
            <person name="Cai H."/>
            <person name="Young N.D."/>
            <person name="Nejsum P."/>
            <person name="von Samson-Himmelstjerna G."/>
            <person name="Boag P.R."/>
            <person name="Tan P."/>
            <person name="Li Q."/>
            <person name="Min J."/>
            <person name="Yang Y."/>
            <person name="Wang X."/>
            <person name="Fang X."/>
            <person name="Hall R.S."/>
            <person name="Hofmann A."/>
            <person name="Sternberg P.W."/>
            <person name="Jex A.R."/>
            <person name="Gasser R.B."/>
        </authorList>
    </citation>
    <scope>NUCLEOTIDE SEQUENCE [LARGE SCALE GENOMIC DNA]</scope>
    <source>
        <strain evidence="9">PN_DK_2014</strain>
    </source>
</reference>
<dbReference type="Pfam" id="PF22217">
    <property type="entry name" value="ACDH-11_C"/>
    <property type="match status" value="1"/>
</dbReference>
<evidence type="ECO:0000313" key="10">
    <source>
        <dbReference type="Proteomes" id="UP000031036"/>
    </source>
</evidence>
<proteinExistence type="inferred from homology"/>
<dbReference type="SUPFAM" id="SSF47203">
    <property type="entry name" value="Acyl-CoA dehydrogenase C-terminal domain-like"/>
    <property type="match status" value="1"/>
</dbReference>
<dbReference type="Pfam" id="PF18158">
    <property type="entry name" value="AidB_N"/>
    <property type="match status" value="1"/>
</dbReference>
<dbReference type="AlphaFoldDB" id="A0A0B2UY30"/>
<dbReference type="OrthoDB" id="10251155at2759"/>
<evidence type="ECO:0000256" key="2">
    <source>
        <dbReference type="ARBA" id="ARBA00022630"/>
    </source>
</evidence>
<keyword evidence="3 4" id="KW-0274">FAD</keyword>
<dbReference type="PANTHER" id="PTHR42707:SF2">
    <property type="entry name" value="ACD11 DEHYDROGENASE"/>
    <property type="match status" value="1"/>
</dbReference>
<protein>
    <submittedName>
        <fullName evidence="9">Putative acyl-CoA dehydrogenase AidB</fullName>
    </submittedName>
</protein>
<dbReference type="Pfam" id="PF00441">
    <property type="entry name" value="Acyl-CoA_dh_1"/>
    <property type="match status" value="1"/>
</dbReference>
<dbReference type="GO" id="GO:0003995">
    <property type="term" value="F:acyl-CoA dehydrogenase activity"/>
    <property type="evidence" value="ECO:0007669"/>
    <property type="project" value="TreeGrafter"/>
</dbReference>
<dbReference type="InterPro" id="IPR009100">
    <property type="entry name" value="AcylCoA_DH/oxidase_NM_dom_sf"/>
</dbReference>
<dbReference type="InterPro" id="IPR006091">
    <property type="entry name" value="Acyl-CoA_Oxase/DH_mid-dom"/>
</dbReference>
<keyword evidence="2 4" id="KW-0285">Flavoprotein</keyword>
<evidence type="ECO:0000256" key="3">
    <source>
        <dbReference type="ARBA" id="ARBA00022827"/>
    </source>
</evidence>
<dbReference type="InterPro" id="IPR009075">
    <property type="entry name" value="AcylCo_DH/oxidase_C"/>
</dbReference>
<evidence type="ECO:0000256" key="1">
    <source>
        <dbReference type="ARBA" id="ARBA00009347"/>
    </source>
</evidence>
<dbReference type="SUPFAM" id="SSF56645">
    <property type="entry name" value="Acyl-CoA dehydrogenase NM domain-like"/>
    <property type="match status" value="1"/>
</dbReference>
<evidence type="ECO:0000259" key="5">
    <source>
        <dbReference type="Pfam" id="PF00441"/>
    </source>
</evidence>
<comment type="caution">
    <text evidence="9">The sequence shown here is derived from an EMBL/GenBank/DDBJ whole genome shotgun (WGS) entry which is preliminary data.</text>
</comment>
<dbReference type="OMA" id="IEMVAMT"/>
<keyword evidence="4" id="KW-0560">Oxidoreductase</keyword>
<comment type="similarity">
    <text evidence="1 4">Belongs to the acyl-CoA dehydrogenase family.</text>
</comment>
<evidence type="ECO:0000259" key="8">
    <source>
        <dbReference type="Pfam" id="PF22217"/>
    </source>
</evidence>
<sequence>MWVYRTAAFDPFRRHIIARALFTSVDNCATKMANSGNMGEDCSRFGYAQMKTGNFVQEAPVLHNPFDDDPILEKALKKLLPPKVCADVCTDLRNFGSRVVNELEALGREAELNPPKLEQLDAWGNRLDRLIVAEAWNRLKRICAEEGLVALAYDESRDAVWRRVHQIAKLYLFSPSAGLVTCPAAMTDGAAKTIKELNLAKLNKEFEEAYRRLTSRKGSEAWTSGQWMTEKRGGSDVNGGCDTYAVHHTGNQYKLYGHKWFSSAVDADVALTLARIVRRNSDSAEGSGGLTLFYVRLREVSTGKLNGIEMVRLKNKLGTKQLPTAELILDATNAFQISEEGRGVAAISNMLNITRIHNAVASVAAIRRMLSLARDYATRRVVFGRKLAEWPLHLSTLSKMEIEARACLLLLIETARLLGVQESGKATEEEKLVLQLMTPVLKLYTGKRCVPLISECLECFGGQGYIEDTGIPTILRDAQVTPIWEGTTNVLALYVMRVLHKNKNAMSIFRSYIEAILSSVDASKSLELADCKRAVVSALKVLEHTLSLLSMNNLKNPMQSERAAREIAFAIARTCAGALMTSLAADSVASSSDIVAASRFCMEEKLTNINPEQFLSSRTAIDKELIYENYMSVKSKF</sequence>
<dbReference type="InterPro" id="IPR041504">
    <property type="entry name" value="AidB_N"/>
</dbReference>
<dbReference type="PANTHER" id="PTHR42707">
    <property type="entry name" value="ACYL-COA DEHYDROGENASE"/>
    <property type="match status" value="1"/>
</dbReference>
<feature type="domain" description="Adaptive response protein AidB N-terminal" evidence="7">
    <location>
        <begin position="63"/>
        <end position="196"/>
    </location>
</feature>
<dbReference type="EMBL" id="JPKZ01002982">
    <property type="protein sequence ID" value="KHN74007.1"/>
    <property type="molecule type" value="Genomic_DNA"/>
</dbReference>
<dbReference type="Gene3D" id="1.20.140.10">
    <property type="entry name" value="Butyryl-CoA Dehydrogenase, subunit A, domain 3"/>
    <property type="match status" value="1"/>
</dbReference>
<evidence type="ECO:0000259" key="6">
    <source>
        <dbReference type="Pfam" id="PF02770"/>
    </source>
</evidence>
<keyword evidence="10" id="KW-1185">Reference proteome</keyword>
<dbReference type="Gene3D" id="6.10.250.600">
    <property type="match status" value="1"/>
</dbReference>
<accession>A0A0B2UY30</accession>
<gene>
    <name evidence="9" type="primary">aidB</name>
    <name evidence="9" type="ORF">Tcan_17223</name>
</gene>
<dbReference type="Gene3D" id="2.40.110.20">
    <property type="match status" value="1"/>
</dbReference>
<dbReference type="STRING" id="6265.A0A0B2UY30"/>
<comment type="cofactor">
    <cofactor evidence="4">
        <name>FAD</name>
        <dbReference type="ChEBI" id="CHEBI:57692"/>
    </cofactor>
</comment>
<feature type="domain" description="Acyl-CoA oxidase/dehydrogenase middle" evidence="6">
    <location>
        <begin position="226"/>
        <end position="330"/>
    </location>
</feature>
<feature type="domain" description="Acyl-CoA dehydrogenase 11-like C-terminal" evidence="8">
    <location>
        <begin position="505"/>
        <end position="627"/>
    </location>
</feature>
<dbReference type="InterPro" id="IPR036250">
    <property type="entry name" value="AcylCo_DH-like_C"/>
</dbReference>